<evidence type="ECO:0000256" key="3">
    <source>
        <dbReference type="ARBA" id="ARBA00023134"/>
    </source>
</evidence>
<protein>
    <submittedName>
        <fullName evidence="6">Septin-domain-containing protein</fullName>
    </submittedName>
</protein>
<feature type="domain" description="Septin-type G" evidence="5">
    <location>
        <begin position="17"/>
        <end position="275"/>
    </location>
</feature>
<dbReference type="AlphaFoldDB" id="A0A1E4SF24"/>
<dbReference type="GeneID" id="30982922"/>
<evidence type="ECO:0000259" key="5">
    <source>
        <dbReference type="PROSITE" id="PS51719"/>
    </source>
</evidence>
<dbReference type="InterPro" id="IPR030379">
    <property type="entry name" value="G_SEPTIN_dom"/>
</dbReference>
<dbReference type="PIRSF" id="PIRSF006698">
    <property type="entry name" value="Septin"/>
    <property type="match status" value="1"/>
</dbReference>
<evidence type="ECO:0000256" key="1">
    <source>
        <dbReference type="ARBA" id="ARBA00004266"/>
    </source>
</evidence>
<keyword evidence="3 4" id="KW-0342">GTP-binding</keyword>
<evidence type="ECO:0000256" key="2">
    <source>
        <dbReference type="ARBA" id="ARBA00022741"/>
    </source>
</evidence>
<dbReference type="GO" id="GO:0005935">
    <property type="term" value="C:cellular bud neck"/>
    <property type="evidence" value="ECO:0007669"/>
    <property type="project" value="UniProtKB-SubCell"/>
</dbReference>
<sequence length="352" mass="39441">VGLARLPHQNSARRQRQGAHLTLMVAGQPGCGKSTFINTLFGTPLLAISQPPPPTSQVKLHRFDLEENGFRLRLTAIDTPGFGAAIDNRQAWLPLVDVVENSLRSHVFQAHQPDRSELLDMRIHCCLYFIVPSGNLTPLDIHTLQELSVRVNLIPVLAKCDTLSHDDMLRFKKLVRQVLRVHSIPVCGLVLDAVVLEKIAAVAPYAVMGASSVHTDQAGRPVRGRKYKWGMAEVDNCNYCDFAALKSILLTDHLLDLVEATEAHYETIRSQCLSQRWVQASKIDRNLSITNPNYESLAQKVRQGFDQHVAAEELRFKAWKNALLDKQELMNQELLATRTLLLKVQAEVEALQ</sequence>
<dbReference type="Proteomes" id="UP000094285">
    <property type="component" value="Unassembled WGS sequence"/>
</dbReference>
<reference evidence="7" key="1">
    <citation type="submission" date="2016-05" db="EMBL/GenBank/DDBJ databases">
        <title>Comparative genomics of biotechnologically important yeasts.</title>
        <authorList>
            <consortium name="DOE Joint Genome Institute"/>
            <person name="Riley R."/>
            <person name="Haridas S."/>
            <person name="Wolfe K.H."/>
            <person name="Lopes M.R."/>
            <person name="Hittinger C.T."/>
            <person name="Goker M."/>
            <person name="Salamov A."/>
            <person name="Wisecaver J."/>
            <person name="Long T.M."/>
            <person name="Aerts A.L."/>
            <person name="Barry K."/>
            <person name="Choi C."/>
            <person name="Clum A."/>
            <person name="Coughlan A.Y."/>
            <person name="Deshpande S."/>
            <person name="Douglass A.P."/>
            <person name="Hanson S.J."/>
            <person name="Klenk H.-P."/>
            <person name="Labutti K."/>
            <person name="Lapidus A."/>
            <person name="Lindquist E."/>
            <person name="Lipzen A."/>
            <person name="Meier-Kolthoff J.P."/>
            <person name="Ohm R.A."/>
            <person name="Otillar R.P."/>
            <person name="Pangilinan J."/>
            <person name="Peng Y."/>
            <person name="Rokas A."/>
            <person name="Rosa C.A."/>
            <person name="Scheuner C."/>
            <person name="Sibirny A.A."/>
            <person name="Slot J.C."/>
            <person name="Stielow J.B."/>
            <person name="Sun H."/>
            <person name="Kurtzman C.P."/>
            <person name="Blackwell M."/>
            <person name="Grigoriev I.V."/>
            <person name="Jeffries T.W."/>
        </authorList>
    </citation>
    <scope>NUCLEOTIDE SEQUENCE [LARGE SCALE GENOMIC DNA]</scope>
    <source>
        <strain evidence="7">NRRL Y-17324</strain>
    </source>
</reference>
<dbReference type="RefSeq" id="XP_020063220.1">
    <property type="nucleotide sequence ID" value="XM_020208786.1"/>
</dbReference>
<feature type="non-terminal residue" evidence="6">
    <location>
        <position position="352"/>
    </location>
</feature>
<keyword evidence="2 4" id="KW-0547">Nucleotide-binding</keyword>
<evidence type="ECO:0000313" key="7">
    <source>
        <dbReference type="Proteomes" id="UP000094285"/>
    </source>
</evidence>
<dbReference type="InterPro" id="IPR016491">
    <property type="entry name" value="Septin"/>
</dbReference>
<dbReference type="PROSITE" id="PS51719">
    <property type="entry name" value="G_SEPTIN"/>
    <property type="match status" value="1"/>
</dbReference>
<dbReference type="PANTHER" id="PTHR18884">
    <property type="entry name" value="SEPTIN"/>
    <property type="match status" value="1"/>
</dbReference>
<organism evidence="6 7">
    <name type="scientific">Suhomyces tanzawaensis NRRL Y-17324</name>
    <dbReference type="NCBI Taxonomy" id="984487"/>
    <lineage>
        <taxon>Eukaryota</taxon>
        <taxon>Fungi</taxon>
        <taxon>Dikarya</taxon>
        <taxon>Ascomycota</taxon>
        <taxon>Saccharomycotina</taxon>
        <taxon>Pichiomycetes</taxon>
        <taxon>Debaryomycetaceae</taxon>
        <taxon>Suhomyces</taxon>
    </lineage>
</organism>
<dbReference type="STRING" id="984487.A0A1E4SF24"/>
<proteinExistence type="inferred from homology"/>
<dbReference type="Gene3D" id="3.40.50.300">
    <property type="entry name" value="P-loop containing nucleotide triphosphate hydrolases"/>
    <property type="match status" value="1"/>
</dbReference>
<gene>
    <name evidence="6" type="ORF">CANTADRAFT_39151</name>
</gene>
<dbReference type="Pfam" id="PF00735">
    <property type="entry name" value="Septin"/>
    <property type="match status" value="1"/>
</dbReference>
<feature type="non-terminal residue" evidence="6">
    <location>
        <position position="1"/>
    </location>
</feature>
<dbReference type="InterPro" id="IPR027417">
    <property type="entry name" value="P-loop_NTPase"/>
</dbReference>
<dbReference type="GO" id="GO:0005525">
    <property type="term" value="F:GTP binding"/>
    <property type="evidence" value="ECO:0007669"/>
    <property type="project" value="UniProtKB-KW"/>
</dbReference>
<comment type="subcellular location">
    <subcellularLocation>
        <location evidence="1">Bud neck</location>
    </subcellularLocation>
</comment>
<dbReference type="GO" id="GO:0005938">
    <property type="term" value="C:cell cortex"/>
    <property type="evidence" value="ECO:0007669"/>
    <property type="project" value="UniProtKB-ARBA"/>
</dbReference>
<dbReference type="OrthoDB" id="416553at2759"/>
<accession>A0A1E4SF24</accession>
<evidence type="ECO:0000313" key="6">
    <source>
        <dbReference type="EMBL" id="ODV78098.1"/>
    </source>
</evidence>
<dbReference type="EMBL" id="KV453914">
    <property type="protein sequence ID" value="ODV78098.1"/>
    <property type="molecule type" value="Genomic_DNA"/>
</dbReference>
<dbReference type="SUPFAM" id="SSF52540">
    <property type="entry name" value="P-loop containing nucleoside triphosphate hydrolases"/>
    <property type="match status" value="1"/>
</dbReference>
<evidence type="ECO:0000256" key="4">
    <source>
        <dbReference type="RuleBase" id="RU004560"/>
    </source>
</evidence>
<name>A0A1E4SF24_9ASCO</name>
<comment type="similarity">
    <text evidence="4">Belongs to the TRAFAC class TrmE-Era-EngA-EngB-Septin-like GTPase superfamily. Septin GTPase family.</text>
</comment>
<keyword evidence="7" id="KW-1185">Reference proteome</keyword>
<dbReference type="GO" id="GO:0032156">
    <property type="term" value="C:septin cytoskeleton"/>
    <property type="evidence" value="ECO:0007669"/>
    <property type="project" value="UniProtKB-ARBA"/>
</dbReference>
<dbReference type="CDD" id="cd01850">
    <property type="entry name" value="CDC_Septin"/>
    <property type="match status" value="1"/>
</dbReference>